<protein>
    <recommendedName>
        <fullName evidence="4">Serine/threonine protein kinase</fullName>
    </recommendedName>
</protein>
<evidence type="ECO:0000256" key="1">
    <source>
        <dbReference type="SAM" id="SignalP"/>
    </source>
</evidence>
<dbReference type="Proteomes" id="UP000077342">
    <property type="component" value="Unassembled WGS sequence"/>
</dbReference>
<keyword evidence="3" id="KW-1185">Reference proteome</keyword>
<gene>
    <name evidence="2" type="ORF">A4G28_26910</name>
</gene>
<proteinExistence type="predicted"/>
<organism evidence="2 3">
    <name type="scientific">Mycobacterium ostraviense</name>
    <dbReference type="NCBI Taxonomy" id="2738409"/>
    <lineage>
        <taxon>Bacteria</taxon>
        <taxon>Bacillati</taxon>
        <taxon>Actinomycetota</taxon>
        <taxon>Actinomycetes</taxon>
        <taxon>Mycobacteriales</taxon>
        <taxon>Mycobacteriaceae</taxon>
        <taxon>Mycobacterium</taxon>
    </lineage>
</organism>
<reference evidence="3" key="1">
    <citation type="submission" date="2016-04" db="EMBL/GenBank/DDBJ databases">
        <authorList>
            <person name="Strapagiel D."/>
            <person name="Borowka P."/>
            <person name="Marciniak B."/>
            <person name="Bakula Z."/>
            <person name="Van Ingen J."/>
            <person name="Safianowska A."/>
            <person name="Dziadek J."/>
            <person name="Jagielski T."/>
        </authorList>
    </citation>
    <scope>NUCLEOTIDE SEQUENCE [LARGE SCALE GENOMIC DNA]</scope>
    <source>
        <strain evidence="3">1010001458</strain>
    </source>
</reference>
<name>A0A164EQ09_9MYCO</name>
<feature type="signal peptide" evidence="1">
    <location>
        <begin position="1"/>
        <end position="20"/>
    </location>
</feature>
<feature type="chain" id="PRO_5007849813" description="Serine/threonine protein kinase" evidence="1">
    <location>
        <begin position="21"/>
        <end position="171"/>
    </location>
</feature>
<evidence type="ECO:0000313" key="2">
    <source>
        <dbReference type="EMBL" id="KZS67822.1"/>
    </source>
</evidence>
<sequence length="171" mass="17207">MLVVAASAAAAIAAPPAAGADPVVDLMGRLPPGYSESSCHSLDGPLADPGAIAMVECLANSLPGGPTGARYTLFRDTGTLENLFKAIHSHHFKAAACPGSGSTPASWTRPDGKPGGSIACGEVEGDIAAVMWTNDSGPLFALAQGGSETNNLPGPGVDGLWQWWSSSVLPV</sequence>
<evidence type="ECO:0000313" key="3">
    <source>
        <dbReference type="Proteomes" id="UP000077342"/>
    </source>
</evidence>
<keyword evidence="1" id="KW-0732">Signal</keyword>
<comment type="caution">
    <text evidence="2">The sequence shown here is derived from an EMBL/GenBank/DDBJ whole genome shotgun (WGS) entry which is preliminary data.</text>
</comment>
<evidence type="ECO:0008006" key="4">
    <source>
        <dbReference type="Google" id="ProtNLM"/>
    </source>
</evidence>
<accession>A0A164EQ09</accession>
<dbReference type="EMBL" id="LWCI01000014">
    <property type="protein sequence ID" value="KZS67822.1"/>
    <property type="molecule type" value="Genomic_DNA"/>
</dbReference>
<dbReference type="RefSeq" id="WP_075509196.1">
    <property type="nucleotide sequence ID" value="NZ_CP089224.1"/>
</dbReference>
<dbReference type="AlphaFoldDB" id="A0A164EQ09"/>